<reference evidence="1 2" key="1">
    <citation type="submission" date="2018-11" db="EMBL/GenBank/DDBJ databases">
        <authorList>
            <consortium name="Pathogen Informatics"/>
        </authorList>
    </citation>
    <scope>NUCLEOTIDE SEQUENCE [LARGE SCALE GENOMIC DNA]</scope>
</reference>
<dbReference type="OrthoDB" id="5856627at2759"/>
<gene>
    <name evidence="1" type="ORF">SVUK_LOCUS753</name>
</gene>
<keyword evidence="2" id="KW-1185">Reference proteome</keyword>
<organism evidence="1 2">
    <name type="scientific">Strongylus vulgaris</name>
    <name type="common">Blood worm</name>
    <dbReference type="NCBI Taxonomy" id="40348"/>
    <lineage>
        <taxon>Eukaryota</taxon>
        <taxon>Metazoa</taxon>
        <taxon>Ecdysozoa</taxon>
        <taxon>Nematoda</taxon>
        <taxon>Chromadorea</taxon>
        <taxon>Rhabditida</taxon>
        <taxon>Rhabditina</taxon>
        <taxon>Rhabditomorpha</taxon>
        <taxon>Strongyloidea</taxon>
        <taxon>Strongylidae</taxon>
        <taxon>Strongylus</taxon>
    </lineage>
</organism>
<evidence type="ECO:0008006" key="3">
    <source>
        <dbReference type="Google" id="ProtNLM"/>
    </source>
</evidence>
<dbReference type="EMBL" id="UYYB01001337">
    <property type="protein sequence ID" value="VDM65755.1"/>
    <property type="molecule type" value="Genomic_DNA"/>
</dbReference>
<dbReference type="InterPro" id="IPR029063">
    <property type="entry name" value="SAM-dependent_MTases_sf"/>
</dbReference>
<dbReference type="Pfam" id="PF01564">
    <property type="entry name" value="Spermine_synth"/>
    <property type="match status" value="1"/>
</dbReference>
<dbReference type="AlphaFoldDB" id="A0A3P7K3H9"/>
<dbReference type="SUPFAM" id="SSF53335">
    <property type="entry name" value="S-adenosyl-L-methionine-dependent methyltransferases"/>
    <property type="match status" value="1"/>
</dbReference>
<proteinExistence type="predicted"/>
<evidence type="ECO:0000313" key="1">
    <source>
        <dbReference type="EMBL" id="VDM65755.1"/>
    </source>
</evidence>
<evidence type="ECO:0000313" key="2">
    <source>
        <dbReference type="Proteomes" id="UP000270094"/>
    </source>
</evidence>
<protein>
    <recommendedName>
        <fullName evidence="3">PABS domain-containing protein</fullName>
    </recommendedName>
</protein>
<dbReference type="Proteomes" id="UP000270094">
    <property type="component" value="Unassembled WGS sequence"/>
</dbReference>
<accession>A0A3P7K3H9</accession>
<name>A0A3P7K3H9_STRVU</name>
<sequence length="103" mass="11616">MWECIESNLLNITVVEMDSTITEIAKKWFDVVEEENHRLIVEDGLAFLVEAGKRGEKFDVIALDACDEAIKSPCPSKVFRNVEVIEKFKLALTSTGLLRLSCL</sequence>
<dbReference type="Gene3D" id="3.40.50.150">
    <property type="entry name" value="Vaccinia Virus protein VP39"/>
    <property type="match status" value="1"/>
</dbReference>